<dbReference type="GO" id="GO:0009094">
    <property type="term" value="P:L-phenylalanine biosynthetic process"/>
    <property type="evidence" value="ECO:0007669"/>
    <property type="project" value="UniProtKB-UniPathway"/>
</dbReference>
<evidence type="ECO:0000256" key="5">
    <source>
        <dbReference type="ARBA" id="ARBA00023222"/>
    </source>
</evidence>
<evidence type="ECO:0000256" key="1">
    <source>
        <dbReference type="ARBA" id="ARBA00004741"/>
    </source>
</evidence>
<dbReference type="Gene3D" id="3.30.70.260">
    <property type="match status" value="1"/>
</dbReference>
<evidence type="ECO:0000256" key="7">
    <source>
        <dbReference type="ARBA" id="ARBA00047848"/>
    </source>
</evidence>
<sequence length="276" mass="30556">MVVVGFQGIPGAYSEMAANKVFAEQSYTLRGFPSFDKIFRAVETKKLDYGVIPIENSLAGSIHENYDHLLNHKVWISGEYYLRVKHSLLASPGAKMRTIKKVYSHPQALGQCAGFLKAKGFEPVPYFDTAGSARLVAEQSDPTIAAIAGAHAAEDYELSVLRNSIEDDKKNYTRFFVVQAKPPRTKPKAKTKSSIVFSLKNVPGGLHKSLSVFAIRDIDLMKIESRPLKGSPWKYLFYLDFAGSIHDEVIDRALGHLSEITTMIKVLGSYSAAPLQ</sequence>
<dbReference type="CDD" id="cd13631">
    <property type="entry name" value="PBP2_Ct-PDT_like"/>
    <property type="match status" value="1"/>
</dbReference>
<dbReference type="AlphaFoldDB" id="A0A1Y6BYC7"/>
<evidence type="ECO:0000256" key="2">
    <source>
        <dbReference type="ARBA" id="ARBA00013147"/>
    </source>
</evidence>
<keyword evidence="11" id="KW-1185">Reference proteome</keyword>
<feature type="domain" description="ACT" evidence="9">
    <location>
        <begin position="194"/>
        <end position="271"/>
    </location>
</feature>
<evidence type="ECO:0000259" key="8">
    <source>
        <dbReference type="PROSITE" id="PS51171"/>
    </source>
</evidence>
<dbReference type="PANTHER" id="PTHR21022:SF19">
    <property type="entry name" value="PREPHENATE DEHYDRATASE-RELATED"/>
    <property type="match status" value="1"/>
</dbReference>
<evidence type="ECO:0000313" key="11">
    <source>
        <dbReference type="Proteomes" id="UP000192907"/>
    </source>
</evidence>
<gene>
    <name evidence="10" type="ORF">SAMN06296036_110125</name>
</gene>
<dbReference type="RefSeq" id="WP_200820723.1">
    <property type="nucleotide sequence ID" value="NZ_FWZT01000010.1"/>
</dbReference>
<dbReference type="PROSITE" id="PS51171">
    <property type="entry name" value="PREPHENATE_DEHYDR_3"/>
    <property type="match status" value="1"/>
</dbReference>
<accession>A0A1Y6BYC7</accession>
<keyword evidence="5" id="KW-0584">Phenylalanine biosynthesis</keyword>
<dbReference type="FunFam" id="3.30.70.260:FF:000012">
    <property type="entry name" value="Prephenate dehydratase"/>
    <property type="match status" value="1"/>
</dbReference>
<name>A0A1Y6BYC7_9BACT</name>
<dbReference type="SUPFAM" id="SSF55021">
    <property type="entry name" value="ACT-like"/>
    <property type="match status" value="1"/>
</dbReference>
<organism evidence="10 11">
    <name type="scientific">Pseudobacteriovorax antillogorgiicola</name>
    <dbReference type="NCBI Taxonomy" id="1513793"/>
    <lineage>
        <taxon>Bacteria</taxon>
        <taxon>Pseudomonadati</taxon>
        <taxon>Bdellovibrionota</taxon>
        <taxon>Oligoflexia</taxon>
        <taxon>Oligoflexales</taxon>
        <taxon>Pseudobacteriovoracaceae</taxon>
        <taxon>Pseudobacteriovorax</taxon>
    </lineage>
</organism>
<dbReference type="NCBIfam" id="NF008865">
    <property type="entry name" value="PRK11898.1"/>
    <property type="match status" value="1"/>
</dbReference>
<evidence type="ECO:0000313" key="10">
    <source>
        <dbReference type="EMBL" id="SMF34066.1"/>
    </source>
</evidence>
<dbReference type="CDD" id="cd04905">
    <property type="entry name" value="ACT_CM-PDT"/>
    <property type="match status" value="1"/>
</dbReference>
<dbReference type="EMBL" id="FWZT01000010">
    <property type="protein sequence ID" value="SMF34066.1"/>
    <property type="molecule type" value="Genomic_DNA"/>
</dbReference>
<evidence type="ECO:0000256" key="4">
    <source>
        <dbReference type="ARBA" id="ARBA00023141"/>
    </source>
</evidence>
<protein>
    <recommendedName>
        <fullName evidence="2">prephenate dehydratase</fullName>
        <ecNumber evidence="2">4.2.1.51</ecNumber>
    </recommendedName>
</protein>
<evidence type="ECO:0000256" key="6">
    <source>
        <dbReference type="ARBA" id="ARBA00023239"/>
    </source>
</evidence>
<keyword evidence="4" id="KW-0057">Aromatic amino acid biosynthesis</keyword>
<evidence type="ECO:0000259" key="9">
    <source>
        <dbReference type="PROSITE" id="PS51671"/>
    </source>
</evidence>
<proteinExistence type="predicted"/>
<comment type="pathway">
    <text evidence="1">Amino-acid biosynthesis; L-phenylalanine biosynthesis; phenylpyruvate from prephenate: step 1/1.</text>
</comment>
<reference evidence="11" key="1">
    <citation type="submission" date="2017-04" db="EMBL/GenBank/DDBJ databases">
        <authorList>
            <person name="Varghese N."/>
            <person name="Submissions S."/>
        </authorList>
    </citation>
    <scope>NUCLEOTIDE SEQUENCE [LARGE SCALE GENOMIC DNA]</scope>
    <source>
        <strain evidence="11">RKEM611</strain>
    </source>
</reference>
<dbReference type="SUPFAM" id="SSF53850">
    <property type="entry name" value="Periplasmic binding protein-like II"/>
    <property type="match status" value="1"/>
</dbReference>
<comment type="catalytic activity">
    <reaction evidence="7">
        <text>prephenate + H(+) = 3-phenylpyruvate + CO2 + H2O</text>
        <dbReference type="Rhea" id="RHEA:21648"/>
        <dbReference type="ChEBI" id="CHEBI:15377"/>
        <dbReference type="ChEBI" id="CHEBI:15378"/>
        <dbReference type="ChEBI" id="CHEBI:16526"/>
        <dbReference type="ChEBI" id="CHEBI:18005"/>
        <dbReference type="ChEBI" id="CHEBI:29934"/>
        <dbReference type="EC" id="4.2.1.51"/>
    </reaction>
</comment>
<evidence type="ECO:0000256" key="3">
    <source>
        <dbReference type="ARBA" id="ARBA00022605"/>
    </source>
</evidence>
<dbReference type="InterPro" id="IPR045865">
    <property type="entry name" value="ACT-like_dom_sf"/>
</dbReference>
<dbReference type="Proteomes" id="UP000192907">
    <property type="component" value="Unassembled WGS sequence"/>
</dbReference>
<feature type="domain" description="Prephenate dehydratase" evidence="8">
    <location>
        <begin position="3"/>
        <end position="180"/>
    </location>
</feature>
<dbReference type="EC" id="4.2.1.51" evidence="2"/>
<dbReference type="GO" id="GO:0004664">
    <property type="term" value="F:prephenate dehydratase activity"/>
    <property type="evidence" value="ECO:0007669"/>
    <property type="project" value="UniProtKB-EC"/>
</dbReference>
<keyword evidence="3" id="KW-0028">Amino-acid biosynthesis</keyword>
<dbReference type="InterPro" id="IPR001086">
    <property type="entry name" value="Preph_deHydtase"/>
</dbReference>
<dbReference type="GO" id="GO:0005737">
    <property type="term" value="C:cytoplasm"/>
    <property type="evidence" value="ECO:0007669"/>
    <property type="project" value="TreeGrafter"/>
</dbReference>
<dbReference type="Gene3D" id="3.40.190.10">
    <property type="entry name" value="Periplasmic binding protein-like II"/>
    <property type="match status" value="2"/>
</dbReference>
<dbReference type="InterPro" id="IPR002912">
    <property type="entry name" value="ACT_dom"/>
</dbReference>
<dbReference type="Pfam" id="PF00800">
    <property type="entry name" value="PDT"/>
    <property type="match status" value="1"/>
</dbReference>
<dbReference type="PROSITE" id="PS51671">
    <property type="entry name" value="ACT"/>
    <property type="match status" value="1"/>
</dbReference>
<dbReference type="STRING" id="1513793.SAMN06296036_110125"/>
<dbReference type="UniPathway" id="UPA00121">
    <property type="reaction ID" value="UER00345"/>
</dbReference>
<keyword evidence="6" id="KW-0456">Lyase</keyword>
<dbReference type="PANTHER" id="PTHR21022">
    <property type="entry name" value="PREPHENATE DEHYDRATASE P PROTEIN"/>
    <property type="match status" value="1"/>
</dbReference>